<dbReference type="PANTHER" id="PTHR22911">
    <property type="entry name" value="ACYL-MALONYL CONDENSING ENZYME-RELATED"/>
    <property type="match status" value="1"/>
</dbReference>
<feature type="transmembrane region" description="Helical" evidence="1">
    <location>
        <begin position="184"/>
        <end position="205"/>
    </location>
</feature>
<reference evidence="3" key="1">
    <citation type="submission" date="2020-06" db="EMBL/GenBank/DDBJ databases">
        <title>Stable isotope informed genome-resolved metagenomics uncovers potential trophic interactions in rhizosphere soil.</title>
        <authorList>
            <person name="Starr E.P."/>
            <person name="Shi S."/>
            <person name="Blazewicz S.J."/>
            <person name="Koch B.J."/>
            <person name="Probst A.J."/>
            <person name="Hungate B.A."/>
            <person name="Pett-Ridge J."/>
            <person name="Firestone M.K."/>
            <person name="Banfield J.F."/>
        </authorList>
    </citation>
    <scope>NUCLEOTIDE SEQUENCE</scope>
    <source>
        <strain evidence="3">YM_69_17</strain>
    </source>
</reference>
<keyword evidence="1" id="KW-0472">Membrane</keyword>
<protein>
    <submittedName>
        <fullName evidence="3">DMT family transporter</fullName>
    </submittedName>
</protein>
<evidence type="ECO:0000313" key="4">
    <source>
        <dbReference type="Proteomes" id="UP000700706"/>
    </source>
</evidence>
<evidence type="ECO:0000259" key="2">
    <source>
        <dbReference type="Pfam" id="PF00892"/>
    </source>
</evidence>
<organism evidence="3 4">
    <name type="scientific">Inquilinus limosus</name>
    <dbReference type="NCBI Taxonomy" id="171674"/>
    <lineage>
        <taxon>Bacteria</taxon>
        <taxon>Pseudomonadati</taxon>
        <taxon>Pseudomonadota</taxon>
        <taxon>Alphaproteobacteria</taxon>
        <taxon>Rhodospirillales</taxon>
        <taxon>Rhodospirillaceae</taxon>
        <taxon>Inquilinus</taxon>
    </lineage>
</organism>
<dbReference type="InterPro" id="IPR000620">
    <property type="entry name" value="EamA_dom"/>
</dbReference>
<feature type="domain" description="EamA" evidence="2">
    <location>
        <begin position="159"/>
        <end position="291"/>
    </location>
</feature>
<dbReference type="Pfam" id="PF00892">
    <property type="entry name" value="EamA"/>
    <property type="match status" value="2"/>
</dbReference>
<feature type="transmembrane region" description="Helical" evidence="1">
    <location>
        <begin position="132"/>
        <end position="150"/>
    </location>
</feature>
<feature type="transmembrane region" description="Helical" evidence="1">
    <location>
        <begin position="14"/>
        <end position="32"/>
    </location>
</feature>
<evidence type="ECO:0000313" key="3">
    <source>
        <dbReference type="EMBL" id="MBW8728757.1"/>
    </source>
</evidence>
<feature type="transmembrane region" description="Helical" evidence="1">
    <location>
        <begin position="156"/>
        <end position="177"/>
    </location>
</feature>
<evidence type="ECO:0000256" key="1">
    <source>
        <dbReference type="SAM" id="Phobius"/>
    </source>
</evidence>
<proteinExistence type="predicted"/>
<dbReference type="GO" id="GO:0016020">
    <property type="term" value="C:membrane"/>
    <property type="evidence" value="ECO:0007669"/>
    <property type="project" value="InterPro"/>
</dbReference>
<feature type="transmembrane region" description="Helical" evidence="1">
    <location>
        <begin position="103"/>
        <end position="125"/>
    </location>
</feature>
<feature type="transmembrane region" description="Helical" evidence="1">
    <location>
        <begin position="44"/>
        <end position="61"/>
    </location>
</feature>
<feature type="transmembrane region" description="Helical" evidence="1">
    <location>
        <begin position="73"/>
        <end position="97"/>
    </location>
</feature>
<keyword evidence="1" id="KW-0812">Transmembrane</keyword>
<keyword evidence="1" id="KW-1133">Transmembrane helix</keyword>
<sequence>MSEAVLSLSPAQRLALPALILGGLAIGSSPIFVRLSEVGPVTTAVWRVALALPILFLWYRAERARGEATRPGSLTDCLALALPGLFIAADLVAWHWALAITSVANATLLANLAPIFVTLGAFVLFRTPIRPIFAAGLAVAIGGVVVLKGGGFGDGALAGDGLAALAAVFYGGYILAVGRLRDRFSVATIMLWTSAVAAAATLPLALLMEPVFLPSTLYGWAVLLGLSWVSQVAGQSLITYALAWLPAALSSLTLLIQPVAAAALAWIVLAEPLGPMQGLGGALVLAGILLARRA</sequence>
<dbReference type="AlphaFoldDB" id="A0A952FP86"/>
<dbReference type="InterPro" id="IPR037185">
    <property type="entry name" value="EmrE-like"/>
</dbReference>
<accession>A0A952FP86</accession>
<name>A0A952FP86_9PROT</name>
<dbReference type="EMBL" id="JAEKLZ010000449">
    <property type="protein sequence ID" value="MBW8728757.1"/>
    <property type="molecule type" value="Genomic_DNA"/>
</dbReference>
<feature type="transmembrane region" description="Helical" evidence="1">
    <location>
        <begin position="241"/>
        <end position="267"/>
    </location>
</feature>
<dbReference type="Proteomes" id="UP000700706">
    <property type="component" value="Unassembled WGS sequence"/>
</dbReference>
<feature type="domain" description="EamA" evidence="2">
    <location>
        <begin position="17"/>
        <end position="147"/>
    </location>
</feature>
<feature type="transmembrane region" description="Helical" evidence="1">
    <location>
        <begin position="211"/>
        <end position="229"/>
    </location>
</feature>
<dbReference type="SUPFAM" id="SSF103481">
    <property type="entry name" value="Multidrug resistance efflux transporter EmrE"/>
    <property type="match status" value="2"/>
</dbReference>
<comment type="caution">
    <text evidence="3">The sequence shown here is derived from an EMBL/GenBank/DDBJ whole genome shotgun (WGS) entry which is preliminary data.</text>
</comment>
<gene>
    <name evidence="3" type="ORF">JF625_26870</name>
</gene>
<dbReference type="PANTHER" id="PTHR22911:SF76">
    <property type="entry name" value="EAMA DOMAIN-CONTAINING PROTEIN"/>
    <property type="match status" value="1"/>
</dbReference>
<feature type="transmembrane region" description="Helical" evidence="1">
    <location>
        <begin position="273"/>
        <end position="291"/>
    </location>
</feature>